<dbReference type="InterPro" id="IPR041542">
    <property type="entry name" value="GH43_C2"/>
</dbReference>
<evidence type="ECO:0000313" key="8">
    <source>
        <dbReference type="Proteomes" id="UP000297318"/>
    </source>
</evidence>
<dbReference type="InterPro" id="IPR029010">
    <property type="entry name" value="ThuA-like"/>
</dbReference>
<evidence type="ECO:0000259" key="5">
    <source>
        <dbReference type="PROSITE" id="PS51175"/>
    </source>
</evidence>
<dbReference type="Pfam" id="PF17851">
    <property type="entry name" value="GH43_C2"/>
    <property type="match status" value="2"/>
</dbReference>
<dbReference type="SMART" id="SM00606">
    <property type="entry name" value="CBD_IV"/>
    <property type="match status" value="1"/>
</dbReference>
<dbReference type="Pfam" id="PF00395">
    <property type="entry name" value="SLH"/>
    <property type="match status" value="1"/>
</dbReference>
<evidence type="ECO:0000313" key="7">
    <source>
        <dbReference type="EMBL" id="TGO05151.1"/>
    </source>
</evidence>
<dbReference type="Pfam" id="PF03422">
    <property type="entry name" value="CBM_6"/>
    <property type="match status" value="1"/>
</dbReference>
<dbReference type="InterPro" id="IPR013320">
    <property type="entry name" value="ConA-like_dom_sf"/>
</dbReference>
<comment type="caution">
    <text evidence="7">The sequence shown here is derived from an EMBL/GenBank/DDBJ whole genome shotgun (WGS) entry which is preliminary data.</text>
</comment>
<dbReference type="InterPro" id="IPR005084">
    <property type="entry name" value="CBM6"/>
</dbReference>
<dbReference type="InterPro" id="IPR011042">
    <property type="entry name" value="6-blade_b-propeller_TolB-like"/>
</dbReference>
<dbReference type="InterPro" id="IPR012938">
    <property type="entry name" value="Glc/Sorbosone_DH"/>
</dbReference>
<dbReference type="Pfam" id="PF06283">
    <property type="entry name" value="ThuA"/>
    <property type="match status" value="1"/>
</dbReference>
<dbReference type="Pfam" id="PF18911">
    <property type="entry name" value="PKD_4"/>
    <property type="match status" value="1"/>
</dbReference>
<dbReference type="PROSITE" id="PS50093">
    <property type="entry name" value="PKD"/>
    <property type="match status" value="2"/>
</dbReference>
<dbReference type="InterPro" id="IPR000601">
    <property type="entry name" value="PKD_dom"/>
</dbReference>
<feature type="domain" description="SLH" evidence="6">
    <location>
        <begin position="1806"/>
        <end position="1873"/>
    </location>
</feature>
<dbReference type="CDD" id="cd00146">
    <property type="entry name" value="PKD"/>
    <property type="match status" value="3"/>
</dbReference>
<dbReference type="PANTHER" id="PTHR40469:SF2">
    <property type="entry name" value="GALACTOSE-BINDING DOMAIN-LIKE SUPERFAMILY PROTEIN"/>
    <property type="match status" value="1"/>
</dbReference>
<feature type="domain" description="SLH" evidence="6">
    <location>
        <begin position="1740"/>
        <end position="1805"/>
    </location>
</feature>
<protein>
    <submittedName>
        <fullName evidence="7">Cytochrome c551/c552</fullName>
    </submittedName>
</protein>
<dbReference type="Gene3D" id="2.120.10.30">
    <property type="entry name" value="TolB, C-terminal domain"/>
    <property type="match status" value="1"/>
</dbReference>
<dbReference type="PANTHER" id="PTHR40469">
    <property type="entry name" value="SECRETED GLYCOSYL HYDROLASE"/>
    <property type="match status" value="1"/>
</dbReference>
<dbReference type="SMART" id="SM00089">
    <property type="entry name" value="PKD"/>
    <property type="match status" value="3"/>
</dbReference>
<dbReference type="Gene3D" id="2.60.120.260">
    <property type="entry name" value="Galactose-binding domain-like"/>
    <property type="match status" value="1"/>
</dbReference>
<feature type="chain" id="PRO_5039685261" evidence="3">
    <location>
        <begin position="35"/>
        <end position="1933"/>
    </location>
</feature>
<dbReference type="Gene3D" id="3.40.50.880">
    <property type="match status" value="1"/>
</dbReference>
<proteinExistence type="predicted"/>
<dbReference type="Gene3D" id="2.60.40.10">
    <property type="entry name" value="Immunoglobulins"/>
    <property type="match status" value="3"/>
</dbReference>
<dbReference type="Gene3D" id="2.60.120.200">
    <property type="match status" value="2"/>
</dbReference>
<dbReference type="SUPFAM" id="SSF49299">
    <property type="entry name" value="PKD domain"/>
    <property type="match status" value="3"/>
</dbReference>
<evidence type="ECO:0000259" key="4">
    <source>
        <dbReference type="PROSITE" id="PS50093"/>
    </source>
</evidence>
<dbReference type="GO" id="GO:0030246">
    <property type="term" value="F:carbohydrate binding"/>
    <property type="evidence" value="ECO:0007669"/>
    <property type="project" value="InterPro"/>
</dbReference>
<feature type="signal peptide" evidence="3">
    <location>
        <begin position="1"/>
        <end position="34"/>
    </location>
</feature>
<dbReference type="SUPFAM" id="SSF49785">
    <property type="entry name" value="Galactose-binding domain-like"/>
    <property type="match status" value="1"/>
</dbReference>
<dbReference type="InterPro" id="IPR008979">
    <property type="entry name" value="Galactose-bd-like_sf"/>
</dbReference>
<dbReference type="CDD" id="cd04080">
    <property type="entry name" value="CBM6_cellulase-like"/>
    <property type="match status" value="1"/>
</dbReference>
<reference evidence="7 8" key="1">
    <citation type="submission" date="2018-11" db="EMBL/GenBank/DDBJ databases">
        <title>Complete genome sequencing of the Actinobacteria Serinibacter sp. K3-2.</title>
        <authorList>
            <person name="Rakitin A.L."/>
            <person name="Beletsky A.V."/>
            <person name="Mardanov A.V."/>
            <person name="Ravin N.V."/>
            <person name="Gromova A.S."/>
            <person name="Filippova S.N."/>
            <person name="Gal'Chenko V.F."/>
        </authorList>
    </citation>
    <scope>NUCLEOTIDE SEQUENCE [LARGE SCALE GENOMIC DNA]</scope>
    <source>
        <strain evidence="7 8">K3-2</strain>
    </source>
</reference>
<dbReference type="InterPro" id="IPR022409">
    <property type="entry name" value="PKD/Chitinase_dom"/>
</dbReference>
<dbReference type="InterPro" id="IPR011041">
    <property type="entry name" value="Quinoprot_gluc/sorb_DH_b-prop"/>
</dbReference>
<sequence length="1933" mass="204419">MRNLLGSRSLGLRRTIAAVAAATVALPLSFAAMASATAAPAPPPEPVEEAAAEPFDVLVFSKTAGFRHSSIPAGIAAIEQLGEENNFAVDTTEDGAAFTEENLANYDAVIFLSTTGDVLNADQQAAFETYIGNGGGYAGIHAASDTEYDWPWYGELVGAYFAGHPQNQTATVKVEDHDHDSTAHLPDEWERFDEWYNFRSNPRDTVHVLASLDETTYQAGASAMGIDHPIAWCQAFDGGRSWYTGGGHTDESFSDPDFVRHLLGGIQTAAGAVESDCTATQSSSFERVDLDDNTSNPMALRVADDGTVFYIERDGRVQRIDAATTVTSTALTLNVTQSNEDGLLGITLDPDFSDNGWMYLYWSPADLGGSAPHNQISRFTYDAESQTVDAASGVTLLEVNTQRDTCCHAGGDMVFDDDGNLILATGDNTNPFESGGFSPHDERAGRKNYDAQGTAANTNDLRGKVIRITPQDDGSYTVPEGNLFAEGTAQTRPEIYAMGLRNPFRIGIDHESGNLLVADYGPDSSTSSPTRGPVGTVEWNIVSEPGFYGWPYCTGANNAYIDYNFATGQSGAAFDCAGGVVNNSPNNTGLQQLPPAIGAEIYYNSGGSPTTPEIGGGGAPMAGDTYSYDPELVSDVKWPAYWDGKAMLGEWNKGTMYSVQLNREDRTDIVDVNRVLPGIFDPSVGFNRPMDFEFGPDGALYVIDWGSGFGGNNASSGIFKVNYVLGEVSPIARATADVTSGLAPLEVSFSSEGTRHPNGDAITLQWTFGDGSEPSTEANPVHVYEEEGSYVAQLTATDAEGRTGIANVTIVVGNEAPTVTITFPENGGFFDFGDQVAYEIVVDDPDGEVSCENVTLFTSLGHDSHAHPFEELSGCEGIIQTARDEGHGISENIFWVVEASYIDDGGSVGVPLRASDLQVLQPKTLQAEFFTSTGRLADSTATGDPGVVIEATTDTAGGGSNIGYIEAGDWWAFDPISLASIDTIAMRVASQSGGGTVSLRWNDPEGPELASIDVPSTGGWQTFVTTPAAPVEIPEGSGTLYFVALDGGLNVNWAEFNGRGVTDNIRPDVELTVDNDTLPAPATVNATATASDPDGENGELTYEWDAGLGDGFAPGGPEFSYTYEETGTYRLQVRVSDPGGAFAVEYVTITVTADSGPPPVCLTGRSDDFLGDELDDDRWTTVVRRDQNIRVEDSALVIPASKTDIYGAGGNVSNIVLQELPDGDAVITTEVSIAAREQYQQAGLIIYGDDDNYAKLMIQGRSSSPDAGARIVQLAVENGGTATEVNTSGLGTAFPDTVQLRLTLTDGVLSGAYSADGATWIEMPQTLPLGDITDPKVGLAAFANSGSVSPVIEAAFGWFQISPDDTATAPGPNDLFDGDALDACRWSVVREDTDGYRVTDGWLEIDTTPTDIYGADNGEVPNIVVQAQPSETWTVETIVDVTELDQQYQQGGLILYGDDDNYVKLDVVARNAAGAARDLGIELRSEVGGVVLNPQPGADGIPGDVFHLRLTRAGDTFTGSWSVDGETWTDLSEGVSNTAVDSARVGVYVLGAAATPVVPVRFDHFIVVGDEEPPADAPVLSELAAGGTAITLVPGQLDYEVAVTGAALPTVTAATATPGAEVAIVQATDATDGVATVTVTGSTGLTTVYTVTFVRTVGVTVSLPATVVAGATVTATVTADPADAELSYTWTRDGQPVTGATGAELVTTEAGTYAVTVTAAADGYTSGTATAQVTVTAAPVTRYFVDVAEDNLFFTEITWLAQRGVTRGWELPDGTFEFRPVTPVARDAMAAFLYRLAEEPEFTAPTVSPFTDVATDNQFYKEIAWLHAEGISTGWANGDGTFSFRPLAPIARDAMAAFLYRYAEVEGYTAPAVSAFADVSTTNQFFTEISWLQETGVATGWEDGNDGTSVYRPLSSVNRDAMAAFMYRLENLG</sequence>
<feature type="domain" description="CBM6" evidence="5">
    <location>
        <begin position="923"/>
        <end position="1057"/>
    </location>
</feature>
<evidence type="ECO:0000256" key="3">
    <source>
        <dbReference type="SAM" id="SignalP"/>
    </source>
</evidence>
<dbReference type="GO" id="GO:0005975">
    <property type="term" value="P:carbohydrate metabolic process"/>
    <property type="evidence" value="ECO:0007669"/>
    <property type="project" value="UniProtKB-ARBA"/>
</dbReference>
<dbReference type="InterPro" id="IPR029062">
    <property type="entry name" value="Class_I_gatase-like"/>
</dbReference>
<dbReference type="InterPro" id="IPR035986">
    <property type="entry name" value="PKD_dom_sf"/>
</dbReference>
<organism evidence="7 8">
    <name type="scientific">Serinibacter arcticus</name>
    <dbReference type="NCBI Taxonomy" id="1655435"/>
    <lineage>
        <taxon>Bacteria</taxon>
        <taxon>Bacillati</taxon>
        <taxon>Actinomycetota</taxon>
        <taxon>Actinomycetes</taxon>
        <taxon>Micrococcales</taxon>
        <taxon>Beutenbergiaceae</taxon>
        <taxon>Serinibacter</taxon>
    </lineage>
</organism>
<dbReference type="SUPFAM" id="SSF49899">
    <property type="entry name" value="Concanavalin A-like lectins/glucanases"/>
    <property type="match status" value="2"/>
</dbReference>
<feature type="domain" description="PKD" evidence="4">
    <location>
        <begin position="730"/>
        <end position="812"/>
    </location>
</feature>
<dbReference type="PROSITE" id="PS51272">
    <property type="entry name" value="SLH"/>
    <property type="match status" value="3"/>
</dbReference>
<dbReference type="InterPro" id="IPR001119">
    <property type="entry name" value="SLH_dom"/>
</dbReference>
<feature type="domain" description="SLH" evidence="6">
    <location>
        <begin position="1874"/>
        <end position="1933"/>
    </location>
</feature>
<dbReference type="SUPFAM" id="SSF52317">
    <property type="entry name" value="Class I glutamine amidotransferase-like"/>
    <property type="match status" value="1"/>
</dbReference>
<dbReference type="InterPro" id="IPR006584">
    <property type="entry name" value="Cellulose-bd_IV"/>
</dbReference>
<keyword evidence="8" id="KW-1185">Reference proteome</keyword>
<feature type="region of interest" description="Disordered" evidence="2">
    <location>
        <begin position="1076"/>
        <end position="1101"/>
    </location>
</feature>
<name>A0A4Z1E690_9MICO</name>
<dbReference type="Pfam" id="PF00801">
    <property type="entry name" value="PKD"/>
    <property type="match status" value="1"/>
</dbReference>
<dbReference type="SUPFAM" id="SSF50952">
    <property type="entry name" value="Soluble quinoprotein glucose dehydrogenase"/>
    <property type="match status" value="1"/>
</dbReference>
<dbReference type="Pfam" id="PF07995">
    <property type="entry name" value="GSDH"/>
    <property type="match status" value="1"/>
</dbReference>
<gene>
    <name evidence="7" type="ORF">SERN_1155</name>
</gene>
<feature type="compositionally biased region" description="Low complexity" evidence="2">
    <location>
        <begin position="1077"/>
        <end position="1090"/>
    </location>
</feature>
<evidence type="ECO:0000256" key="2">
    <source>
        <dbReference type="SAM" id="MobiDB-lite"/>
    </source>
</evidence>
<evidence type="ECO:0000256" key="1">
    <source>
        <dbReference type="ARBA" id="ARBA00022729"/>
    </source>
</evidence>
<keyword evidence="1 3" id="KW-0732">Signal</keyword>
<feature type="domain" description="PKD" evidence="4">
    <location>
        <begin position="1095"/>
        <end position="1158"/>
    </location>
</feature>
<dbReference type="Proteomes" id="UP000297318">
    <property type="component" value="Unassembled WGS sequence"/>
</dbReference>
<dbReference type="EMBL" id="RHPJ01000002">
    <property type="protein sequence ID" value="TGO05151.1"/>
    <property type="molecule type" value="Genomic_DNA"/>
</dbReference>
<dbReference type="InterPro" id="IPR013783">
    <property type="entry name" value="Ig-like_fold"/>
</dbReference>
<dbReference type="PROSITE" id="PS51175">
    <property type="entry name" value="CBM6"/>
    <property type="match status" value="1"/>
</dbReference>
<evidence type="ECO:0000259" key="6">
    <source>
        <dbReference type="PROSITE" id="PS51272"/>
    </source>
</evidence>
<accession>A0A4Z1E690</accession>